<reference evidence="1 2" key="1">
    <citation type="journal article" date="2023" name="Mol. Ecol. Resour.">
        <title>Chromosome-level genome assembly of a triploid poplar Populus alba 'Berolinensis'.</title>
        <authorList>
            <person name="Chen S."/>
            <person name="Yu Y."/>
            <person name="Wang X."/>
            <person name="Wang S."/>
            <person name="Zhang T."/>
            <person name="Zhou Y."/>
            <person name="He R."/>
            <person name="Meng N."/>
            <person name="Wang Y."/>
            <person name="Liu W."/>
            <person name="Liu Z."/>
            <person name="Liu J."/>
            <person name="Guo Q."/>
            <person name="Huang H."/>
            <person name="Sederoff R.R."/>
            <person name="Wang G."/>
            <person name="Qu G."/>
            <person name="Chen S."/>
        </authorList>
    </citation>
    <scope>NUCLEOTIDE SEQUENCE [LARGE SCALE GENOMIC DNA]</scope>
    <source>
        <strain evidence="1">SC-2020</strain>
    </source>
</reference>
<name>A0AAD6RMR7_9ROSI</name>
<dbReference type="AlphaFoldDB" id="A0AAD6RMR7"/>
<protein>
    <submittedName>
        <fullName evidence="1">Uncharacterized protein</fullName>
    </submittedName>
</protein>
<comment type="caution">
    <text evidence="1">The sequence shown here is derived from an EMBL/GenBank/DDBJ whole genome shotgun (WGS) entry which is preliminary data.</text>
</comment>
<sequence length="81" mass="9251">MLFKSKESSNWLTCDEFSSSVAVQVKAAHQFLKTIPHSYGSRRVDGVPVFSKQNLDIVIVTKNEIKWCVLILLYPNLNMHV</sequence>
<proteinExistence type="predicted"/>
<dbReference type="EMBL" id="JAQIZT010000001">
    <property type="protein sequence ID" value="KAJ7011821.1"/>
    <property type="molecule type" value="Genomic_DNA"/>
</dbReference>
<keyword evidence="2" id="KW-1185">Reference proteome</keyword>
<gene>
    <name evidence="1" type="ORF">NC653_002041</name>
</gene>
<evidence type="ECO:0000313" key="2">
    <source>
        <dbReference type="Proteomes" id="UP001164929"/>
    </source>
</evidence>
<accession>A0AAD6RMR7</accession>
<organism evidence="1 2">
    <name type="scientific">Populus alba x Populus x berolinensis</name>
    <dbReference type="NCBI Taxonomy" id="444605"/>
    <lineage>
        <taxon>Eukaryota</taxon>
        <taxon>Viridiplantae</taxon>
        <taxon>Streptophyta</taxon>
        <taxon>Embryophyta</taxon>
        <taxon>Tracheophyta</taxon>
        <taxon>Spermatophyta</taxon>
        <taxon>Magnoliopsida</taxon>
        <taxon>eudicotyledons</taxon>
        <taxon>Gunneridae</taxon>
        <taxon>Pentapetalae</taxon>
        <taxon>rosids</taxon>
        <taxon>fabids</taxon>
        <taxon>Malpighiales</taxon>
        <taxon>Salicaceae</taxon>
        <taxon>Saliceae</taxon>
        <taxon>Populus</taxon>
    </lineage>
</organism>
<dbReference type="Proteomes" id="UP001164929">
    <property type="component" value="Chromosome 1"/>
</dbReference>
<dbReference type="PANTHER" id="PTHR35138:SF1">
    <property type="entry name" value="MYB-LIKE DOMAIN-CONTAINING PROTEIN"/>
    <property type="match status" value="1"/>
</dbReference>
<dbReference type="PANTHER" id="PTHR35138">
    <property type="entry name" value="OS01G0225300 PROTEIN"/>
    <property type="match status" value="1"/>
</dbReference>
<evidence type="ECO:0000313" key="1">
    <source>
        <dbReference type="EMBL" id="KAJ7011821.1"/>
    </source>
</evidence>